<gene>
    <name evidence="1" type="ORF">PPAR1163_LOCUS15642</name>
</gene>
<accession>A0A7S1XS23</accession>
<evidence type="ECO:0000313" key="1">
    <source>
        <dbReference type="EMBL" id="CAD9257271.1"/>
    </source>
</evidence>
<protein>
    <submittedName>
        <fullName evidence="1">Uncharacterized protein</fullName>
    </submittedName>
</protein>
<dbReference type="EMBL" id="HBGJ01024463">
    <property type="protein sequence ID" value="CAD9257271.1"/>
    <property type="molecule type" value="Transcribed_RNA"/>
</dbReference>
<name>A0A7S1XS23_9STRA</name>
<organism evidence="1">
    <name type="scientific">Phaeomonas parva</name>
    <dbReference type="NCBI Taxonomy" id="124430"/>
    <lineage>
        <taxon>Eukaryota</taxon>
        <taxon>Sar</taxon>
        <taxon>Stramenopiles</taxon>
        <taxon>Ochrophyta</taxon>
        <taxon>Pinguiophyceae</taxon>
        <taxon>Pinguiochrysidales</taxon>
        <taxon>Pinguiochrysidaceae</taxon>
        <taxon>Phaeomonas</taxon>
    </lineage>
</organism>
<proteinExistence type="predicted"/>
<sequence length="107" mass="11769">MSGGLEKEEEKLALDQKLALDLDALHQDLPPRVMSPSSAARRKIEEARLEDEKASALLDGRGPTELPHVMEEETGKKLSEGEKVRRLSARFVGNIIDAAVVVVQTPR</sequence>
<reference evidence="1" key="1">
    <citation type="submission" date="2021-01" db="EMBL/GenBank/DDBJ databases">
        <authorList>
            <person name="Corre E."/>
            <person name="Pelletier E."/>
            <person name="Niang G."/>
            <person name="Scheremetjew M."/>
            <person name="Finn R."/>
            <person name="Kale V."/>
            <person name="Holt S."/>
            <person name="Cochrane G."/>
            <person name="Meng A."/>
            <person name="Brown T."/>
            <person name="Cohen L."/>
        </authorList>
    </citation>
    <scope>NUCLEOTIDE SEQUENCE</scope>
    <source>
        <strain evidence="1">CCMP2877</strain>
    </source>
</reference>
<dbReference type="AlphaFoldDB" id="A0A7S1XS23"/>